<sequence length="112" mass="13100">MAKLKKEPKSVEERRLKTVEMLNLVVEIVGEMCTNVEMTSNLNEKATAINAVVDVLDTILHAESLFSDFRVSQSENWPDIPLNDSKFEVLRQKIEEEKRYESTQRRYEDRPK</sequence>
<dbReference type="HOGENOM" id="CLU_2148171_0_0_1"/>
<keyword evidence="2" id="KW-1185">Reference proteome</keyword>
<proteinExistence type="predicted"/>
<dbReference type="eggNOG" id="ENOG502TGKI">
    <property type="taxonomic scope" value="Eukaryota"/>
</dbReference>
<evidence type="ECO:0000313" key="2">
    <source>
        <dbReference type="Proteomes" id="UP000008281"/>
    </source>
</evidence>
<dbReference type="OrthoDB" id="379794at2759"/>
<dbReference type="Proteomes" id="UP000008281">
    <property type="component" value="Unassembled WGS sequence"/>
</dbReference>
<name>E3N433_CAERE</name>
<gene>
    <name evidence="1" type="ORF">CRE_24131</name>
</gene>
<reference evidence="1" key="1">
    <citation type="submission" date="2007-07" db="EMBL/GenBank/DDBJ databases">
        <title>PCAP assembly of the Caenorhabditis remanei genome.</title>
        <authorList>
            <consortium name="The Caenorhabditis remanei Sequencing Consortium"/>
            <person name="Wilson R.K."/>
        </authorList>
    </citation>
    <scope>NUCLEOTIDE SEQUENCE [LARGE SCALE GENOMIC DNA]</scope>
    <source>
        <strain evidence="1">PB4641</strain>
    </source>
</reference>
<dbReference type="AlphaFoldDB" id="E3N433"/>
<organism evidence="2">
    <name type="scientific">Caenorhabditis remanei</name>
    <name type="common">Caenorhabditis vulgaris</name>
    <dbReference type="NCBI Taxonomy" id="31234"/>
    <lineage>
        <taxon>Eukaryota</taxon>
        <taxon>Metazoa</taxon>
        <taxon>Ecdysozoa</taxon>
        <taxon>Nematoda</taxon>
        <taxon>Chromadorea</taxon>
        <taxon>Rhabditida</taxon>
        <taxon>Rhabditina</taxon>
        <taxon>Rhabditomorpha</taxon>
        <taxon>Rhabditoidea</taxon>
        <taxon>Rhabditidae</taxon>
        <taxon>Peloderinae</taxon>
        <taxon>Caenorhabditis</taxon>
    </lineage>
</organism>
<accession>E3N433</accession>
<evidence type="ECO:0000313" key="1">
    <source>
        <dbReference type="EMBL" id="EFO85341.1"/>
    </source>
</evidence>
<dbReference type="EMBL" id="DS268523">
    <property type="protein sequence ID" value="EFO85341.1"/>
    <property type="molecule type" value="Genomic_DNA"/>
</dbReference>
<protein>
    <submittedName>
        <fullName evidence="1">Uncharacterized protein</fullName>
    </submittedName>
</protein>
<dbReference type="InParanoid" id="E3N433"/>